<protein>
    <submittedName>
        <fullName evidence="1">Oxidoreductase</fullName>
    </submittedName>
</protein>
<keyword evidence="2" id="KW-1185">Reference proteome</keyword>
<dbReference type="GO" id="GO:0004029">
    <property type="term" value="F:aldehyde dehydrogenase (NAD+) activity"/>
    <property type="evidence" value="ECO:0007669"/>
    <property type="project" value="TreeGrafter"/>
</dbReference>
<dbReference type="PANTHER" id="PTHR48079">
    <property type="entry name" value="PROTEIN YEEZ"/>
    <property type="match status" value="1"/>
</dbReference>
<dbReference type="RefSeq" id="WP_085151995.1">
    <property type="nucleotide sequence ID" value="NZ_AP022612.1"/>
</dbReference>
<reference evidence="1" key="1">
    <citation type="journal article" date="2019" name="Emerg. Microbes Infect.">
        <title>Comprehensive subspecies identification of 175 nontuberculous mycobacteria species based on 7547 genomic profiles.</title>
        <authorList>
            <person name="Matsumoto Y."/>
            <person name="Kinjo T."/>
            <person name="Motooka D."/>
            <person name="Nabeya D."/>
            <person name="Jung N."/>
            <person name="Uechi K."/>
            <person name="Horii T."/>
            <person name="Iida T."/>
            <person name="Fujita J."/>
            <person name="Nakamura S."/>
        </authorList>
    </citation>
    <scope>NUCLEOTIDE SEQUENCE [LARGE SCALE GENOMIC DNA]</scope>
    <source>
        <strain evidence="1">JCM 13671</strain>
    </source>
</reference>
<sequence length="337" mass="35255">MRIAVTGGTGYLGAHSVKAMLNEGHEVRLLLAPGDTGGAVLDQFRLLGPVTVVSGDIRADSAITELLSGADALFHAAGIVGTSERQATAMWEINAYATEKILSRAVDAGLDPVVSVSSYSALYPPPDGVISADSPTASGRSAYAKTKGYADRVARRLQADGAPVVVTYPSSVVGPAFHTAAGVTERGWAPIMRYAVAPSVRGGMQMIDVRDVADVHTRIMTKGRGPHRYVCGGVLLTFDQMIDAVADGLGRPVRRIPLHPSVLRGLGRVGDVAGRFLPLGDGLSYEAAMLLTSATPTDDRSTREDLSLTWRDPRGAIAESVRGLSAGSGQQLGDPRA</sequence>
<accession>A0A7I7Y5M7</accession>
<dbReference type="InterPro" id="IPR051783">
    <property type="entry name" value="NAD(P)-dependent_oxidoreduct"/>
</dbReference>
<dbReference type="Gene3D" id="3.40.50.720">
    <property type="entry name" value="NAD(P)-binding Rossmann-like Domain"/>
    <property type="match status" value="1"/>
</dbReference>
<dbReference type="InterPro" id="IPR036291">
    <property type="entry name" value="NAD(P)-bd_dom_sf"/>
</dbReference>
<name>A0A7I7Y5M7_9MYCO</name>
<dbReference type="GO" id="GO:0005737">
    <property type="term" value="C:cytoplasm"/>
    <property type="evidence" value="ECO:0007669"/>
    <property type="project" value="TreeGrafter"/>
</dbReference>
<dbReference type="InterPro" id="IPR001509">
    <property type="entry name" value="Epimerase_deHydtase"/>
</dbReference>
<evidence type="ECO:0000313" key="1">
    <source>
        <dbReference type="EMBL" id="BBZ36201.1"/>
    </source>
</evidence>
<reference evidence="1" key="2">
    <citation type="submission" date="2020-02" db="EMBL/GenBank/DDBJ databases">
        <authorList>
            <person name="Matsumoto Y."/>
            <person name="Motooka D."/>
            <person name="Nakamura S."/>
        </authorList>
    </citation>
    <scope>NUCLEOTIDE SEQUENCE</scope>
    <source>
        <strain evidence="1">JCM 13671</strain>
    </source>
</reference>
<dbReference type="SUPFAM" id="SSF51735">
    <property type="entry name" value="NAD(P)-binding Rossmann-fold domains"/>
    <property type="match status" value="1"/>
</dbReference>
<evidence type="ECO:0000313" key="2">
    <source>
        <dbReference type="Proteomes" id="UP000466931"/>
    </source>
</evidence>
<dbReference type="AlphaFoldDB" id="A0A7I7Y5M7"/>
<dbReference type="OrthoDB" id="5491199at2"/>
<dbReference type="Proteomes" id="UP000466931">
    <property type="component" value="Chromosome"/>
</dbReference>
<proteinExistence type="predicted"/>
<dbReference type="Pfam" id="PF01370">
    <property type="entry name" value="Epimerase"/>
    <property type="match status" value="1"/>
</dbReference>
<dbReference type="EMBL" id="AP022612">
    <property type="protein sequence ID" value="BBZ36201.1"/>
    <property type="molecule type" value="Genomic_DNA"/>
</dbReference>
<organism evidence="1 2">
    <name type="scientific">Mycolicibacterium confluentis</name>
    <dbReference type="NCBI Taxonomy" id="28047"/>
    <lineage>
        <taxon>Bacteria</taxon>
        <taxon>Bacillati</taxon>
        <taxon>Actinomycetota</taxon>
        <taxon>Actinomycetes</taxon>
        <taxon>Mycobacteriales</taxon>
        <taxon>Mycobacteriaceae</taxon>
        <taxon>Mycolicibacterium</taxon>
    </lineage>
</organism>
<gene>
    <name evidence="1" type="ORF">MCNF_48060</name>
</gene>
<dbReference type="PANTHER" id="PTHR48079:SF6">
    <property type="entry name" value="NAD(P)-BINDING DOMAIN-CONTAINING PROTEIN-RELATED"/>
    <property type="match status" value="1"/>
</dbReference>